<dbReference type="EMBL" id="LT605205">
    <property type="protein sequence ID" value="SCD18889.1"/>
    <property type="molecule type" value="Genomic_DNA"/>
</dbReference>
<dbReference type="Proteomes" id="UP000187464">
    <property type="component" value="Chromosome I"/>
</dbReference>
<dbReference type="AlphaFoldDB" id="A0A1R3SYB7"/>
<accession>A0A1R3SYB7</accession>
<reference evidence="1 2" key="1">
    <citation type="submission" date="2016-08" db="EMBL/GenBank/DDBJ databases">
        <authorList>
            <person name="Seilhamer J.J."/>
        </authorList>
    </citation>
    <scope>NUCLEOTIDE SEQUENCE [LARGE SCALE GENOMIC DNA]</scope>
    <source>
        <strain evidence="1">M3/6</strain>
    </source>
</reference>
<organism evidence="1 2">
    <name type="scientific">Proteiniphilum saccharofermentans</name>
    <dbReference type="NCBI Taxonomy" id="1642647"/>
    <lineage>
        <taxon>Bacteria</taxon>
        <taxon>Pseudomonadati</taxon>
        <taxon>Bacteroidota</taxon>
        <taxon>Bacteroidia</taxon>
        <taxon>Bacteroidales</taxon>
        <taxon>Dysgonomonadaceae</taxon>
        <taxon>Proteiniphilum</taxon>
    </lineage>
</organism>
<evidence type="ECO:0008006" key="3">
    <source>
        <dbReference type="Google" id="ProtNLM"/>
    </source>
</evidence>
<name>A0A1R3SYB7_9BACT</name>
<evidence type="ECO:0000313" key="2">
    <source>
        <dbReference type="Proteomes" id="UP000187464"/>
    </source>
</evidence>
<protein>
    <recommendedName>
        <fullName evidence="3">Outer membrane protein beta-barrel domain-containing protein</fullName>
    </recommendedName>
</protein>
<sequence length="215" mass="24119">MNFNLGSSSIELSNELIVPPTKRGFSPGFDGAWFFSKNYGVGIKYAFYTSKYNKESYLEYTEHSYDYPVYEYKSLAFKEKSHMFGPAIYGRWPLGETKWMIMANAGVVMFYNELTGIEKIITYIIDSPDLIVDQSQLPEDRKMGGAYKGIAAGFTLSGAIRYQLLPFAGITVQTSGIYAPFSRMSNPNLKTGPHGEDFSRRIGRVGLSAAIDFSF</sequence>
<dbReference type="KEGG" id="psac:PSM36_0053"/>
<proteinExistence type="predicted"/>
<keyword evidence="2" id="KW-1185">Reference proteome</keyword>
<gene>
    <name evidence="1" type="ORF">PSM36_0053</name>
</gene>
<evidence type="ECO:0000313" key="1">
    <source>
        <dbReference type="EMBL" id="SCD18889.1"/>
    </source>
</evidence>
<dbReference type="RefSeq" id="WP_154670933.1">
    <property type="nucleotide sequence ID" value="NZ_LT605205.1"/>
</dbReference>